<reference evidence="1 2" key="2">
    <citation type="journal article" date="2022" name="Mol. Ecol. Resour.">
        <title>The genomes of chicory, endive, great burdock and yacon provide insights into Asteraceae paleo-polyploidization history and plant inulin production.</title>
        <authorList>
            <person name="Fan W."/>
            <person name="Wang S."/>
            <person name="Wang H."/>
            <person name="Wang A."/>
            <person name="Jiang F."/>
            <person name="Liu H."/>
            <person name="Zhao H."/>
            <person name="Xu D."/>
            <person name="Zhang Y."/>
        </authorList>
    </citation>
    <scope>NUCLEOTIDE SEQUENCE [LARGE SCALE GENOMIC DNA]</scope>
    <source>
        <strain evidence="2">cv. Punajuju</strain>
        <tissue evidence="1">Leaves</tissue>
    </source>
</reference>
<proteinExistence type="predicted"/>
<organism evidence="1 2">
    <name type="scientific">Cichorium intybus</name>
    <name type="common">Chicory</name>
    <dbReference type="NCBI Taxonomy" id="13427"/>
    <lineage>
        <taxon>Eukaryota</taxon>
        <taxon>Viridiplantae</taxon>
        <taxon>Streptophyta</taxon>
        <taxon>Embryophyta</taxon>
        <taxon>Tracheophyta</taxon>
        <taxon>Spermatophyta</taxon>
        <taxon>Magnoliopsida</taxon>
        <taxon>eudicotyledons</taxon>
        <taxon>Gunneridae</taxon>
        <taxon>Pentapetalae</taxon>
        <taxon>asterids</taxon>
        <taxon>campanulids</taxon>
        <taxon>Asterales</taxon>
        <taxon>Asteraceae</taxon>
        <taxon>Cichorioideae</taxon>
        <taxon>Cichorieae</taxon>
        <taxon>Cichoriinae</taxon>
        <taxon>Cichorium</taxon>
    </lineage>
</organism>
<dbReference type="EMBL" id="CM042016">
    <property type="protein sequence ID" value="KAI3700252.1"/>
    <property type="molecule type" value="Genomic_DNA"/>
</dbReference>
<gene>
    <name evidence="1" type="ORF">L2E82_44873</name>
</gene>
<comment type="caution">
    <text evidence="1">The sequence shown here is derived from an EMBL/GenBank/DDBJ whole genome shotgun (WGS) entry which is preliminary data.</text>
</comment>
<accession>A0ACB8ZQF7</accession>
<reference evidence="2" key="1">
    <citation type="journal article" date="2022" name="Mol. Ecol. Resour.">
        <title>The genomes of chicory, endive, great burdock and yacon provide insights into Asteraceae palaeo-polyploidization history and plant inulin production.</title>
        <authorList>
            <person name="Fan W."/>
            <person name="Wang S."/>
            <person name="Wang H."/>
            <person name="Wang A."/>
            <person name="Jiang F."/>
            <person name="Liu H."/>
            <person name="Zhao H."/>
            <person name="Xu D."/>
            <person name="Zhang Y."/>
        </authorList>
    </citation>
    <scope>NUCLEOTIDE SEQUENCE [LARGE SCALE GENOMIC DNA]</scope>
    <source>
        <strain evidence="2">cv. Punajuju</strain>
    </source>
</reference>
<evidence type="ECO:0000313" key="2">
    <source>
        <dbReference type="Proteomes" id="UP001055811"/>
    </source>
</evidence>
<protein>
    <submittedName>
        <fullName evidence="1">Uncharacterized protein</fullName>
    </submittedName>
</protein>
<name>A0ACB8ZQF7_CICIN</name>
<sequence length="255" mass="27320">MTGGVGVIQTLNAYTSPLPAAITPPPITRLRTIKPLYAIAAETKEIRVCTNKPCRRQGSMEILQVLSGINPPNIAVNSCGCLGRCGAGPNLVILPGATYMKHCATAARAAEIMAAVTGYDLGSWKTCLEALSMRKKAEIEIENGDFSTAEILLSEAIGLNPVGGLHYLYKDRSIARLGMKNTIDALQDAIEASRLAPKYPEAHTCKGDALMAMEQFEAAGDSYSMALELDPSIRTSKSFKARIAKLQEKLTTTNC</sequence>
<keyword evidence="2" id="KW-1185">Reference proteome</keyword>
<evidence type="ECO:0000313" key="1">
    <source>
        <dbReference type="EMBL" id="KAI3700252.1"/>
    </source>
</evidence>
<dbReference type="Proteomes" id="UP001055811">
    <property type="component" value="Linkage Group LG08"/>
</dbReference>